<evidence type="ECO:0008006" key="4">
    <source>
        <dbReference type="Google" id="ProtNLM"/>
    </source>
</evidence>
<comment type="caution">
    <text evidence="2">The sequence shown here is derived from an EMBL/GenBank/DDBJ whole genome shotgun (WGS) entry which is preliminary data.</text>
</comment>
<name>A0ABQ2VY89_9ACTN</name>
<evidence type="ECO:0000313" key="2">
    <source>
        <dbReference type="EMBL" id="GGV81356.1"/>
    </source>
</evidence>
<dbReference type="Gene3D" id="2.130.10.10">
    <property type="entry name" value="YVTN repeat-like/Quinoprotein amine dehydrogenase"/>
    <property type="match status" value="2"/>
</dbReference>
<accession>A0ABQ2VY89</accession>
<dbReference type="SUPFAM" id="SSF75011">
    <property type="entry name" value="3-carboxy-cis,cis-mucoante lactonizing enzyme"/>
    <property type="match status" value="1"/>
</dbReference>
<dbReference type="EMBL" id="BMTF01000005">
    <property type="protein sequence ID" value="GGV81356.1"/>
    <property type="molecule type" value="Genomic_DNA"/>
</dbReference>
<feature type="chain" id="PRO_5046416257" description="Ig-like domain repeat protein" evidence="1">
    <location>
        <begin position="32"/>
        <end position="662"/>
    </location>
</feature>
<dbReference type="RefSeq" id="WP_189543414.1">
    <property type="nucleotide sequence ID" value="NZ_BMTF01000005.1"/>
</dbReference>
<sequence length="662" mass="69300">MRTRRISTATSLAVLFSSVVLVGGAANPAAADSSKILPAASVGDVVADGVHQRVFISDPTSGKVLATDYSGNVVGTIPSLPGVTGLELSADSGTLYAGVRGADAIAAIDTSALVESARYATGANTEPAYPALAGGKLWFGYGAAAEGNIGSLDLSGAEPVVTLGQDPDRTWYSAPTLASTPGAPGTLAAGIEGQSPVQLAVYDVASGTATRTAQVRTDGSNLRDLALTPDGSQVVVASGAPYRHQAYRTSDLTTGTSYPSDAYPNAVDIAPDGTVAAGIDGSYEPDVYVYKQDTTTPIRTYDFPNTGTSSGSDLLVPAGLAWAPDTSRLFAVTENSTGVRSLRVLTDAVKSPTTVTVNAPDKSALDKKLTVTGRVKSAGAFPAGAKATVTRTDIESPKGKALPAVTLKSDGSFSFTDTPTAGGQVTYKVSYAGDATHSAAYGSDKVAVSRSATSLTLNHNKALYSYGTDVSFTAHLGTTYKNRTVELWVDPFGPDKPNKLVKTGKVNSKGDLSTTVDMTRDTTVTAVFKGDGRYASKKVTSTAFAKVKVSTSVSEQYKTAKIGKTSYRYFHKKTDPVFTTTMTYYKNRSHKLSLELYYQGKWYDAGSQYFMLGTGGKTLVTLKGTHDTGYRMRVRASYVNGTSGDTVNSTTHGAWQYFIFTN</sequence>
<protein>
    <recommendedName>
        <fullName evidence="4">Ig-like domain repeat protein</fullName>
    </recommendedName>
</protein>
<reference evidence="3" key="1">
    <citation type="journal article" date="2019" name="Int. J. Syst. Evol. Microbiol.">
        <title>The Global Catalogue of Microorganisms (GCM) 10K type strain sequencing project: providing services to taxonomists for standard genome sequencing and annotation.</title>
        <authorList>
            <consortium name="The Broad Institute Genomics Platform"/>
            <consortium name="The Broad Institute Genome Sequencing Center for Infectious Disease"/>
            <person name="Wu L."/>
            <person name="Ma J."/>
        </authorList>
    </citation>
    <scope>NUCLEOTIDE SEQUENCE [LARGE SCALE GENOMIC DNA]</scope>
    <source>
        <strain evidence="3">JCM 4376</strain>
    </source>
</reference>
<keyword evidence="3" id="KW-1185">Reference proteome</keyword>
<dbReference type="InterPro" id="IPR015943">
    <property type="entry name" value="WD40/YVTN_repeat-like_dom_sf"/>
</dbReference>
<keyword evidence="1" id="KW-0732">Signal</keyword>
<dbReference type="Proteomes" id="UP000660675">
    <property type="component" value="Unassembled WGS sequence"/>
</dbReference>
<organism evidence="2 3">
    <name type="scientific">Streptomyces gelaticus</name>
    <dbReference type="NCBI Taxonomy" id="285446"/>
    <lineage>
        <taxon>Bacteria</taxon>
        <taxon>Bacillati</taxon>
        <taxon>Actinomycetota</taxon>
        <taxon>Actinomycetes</taxon>
        <taxon>Kitasatosporales</taxon>
        <taxon>Streptomycetaceae</taxon>
        <taxon>Streptomyces</taxon>
    </lineage>
</organism>
<feature type="signal peptide" evidence="1">
    <location>
        <begin position="1"/>
        <end position="31"/>
    </location>
</feature>
<gene>
    <name evidence="2" type="ORF">GCM10015535_21130</name>
</gene>
<evidence type="ECO:0000313" key="3">
    <source>
        <dbReference type="Proteomes" id="UP000660675"/>
    </source>
</evidence>
<proteinExistence type="predicted"/>
<evidence type="ECO:0000256" key="1">
    <source>
        <dbReference type="SAM" id="SignalP"/>
    </source>
</evidence>